<evidence type="ECO:0000313" key="5">
    <source>
        <dbReference type="Proteomes" id="UP000244161"/>
    </source>
</evidence>
<dbReference type="OrthoDB" id="3201900at2"/>
<name>A0A2T5IHR1_9LACT</name>
<dbReference type="InterPro" id="IPR027417">
    <property type="entry name" value="P-loop_NTPase"/>
</dbReference>
<comment type="caution">
    <text evidence="4">The sequence shown here is derived from an EMBL/GenBank/DDBJ whole genome shotgun (WGS) entry which is preliminary data.</text>
</comment>
<dbReference type="InterPro" id="IPR058038">
    <property type="entry name" value="BREX_BrxC_wHTH"/>
</dbReference>
<keyword evidence="5" id="KW-1185">Reference proteome</keyword>
<dbReference type="Pfam" id="PF25792">
    <property type="entry name" value="BREX_BrxC_helical"/>
    <property type="match status" value="1"/>
</dbReference>
<dbReference type="InterPro" id="IPR047679">
    <property type="entry name" value="BREX_BrxC"/>
</dbReference>
<evidence type="ECO:0008006" key="6">
    <source>
        <dbReference type="Google" id="ProtNLM"/>
    </source>
</evidence>
<proteinExistence type="predicted"/>
<evidence type="ECO:0000259" key="1">
    <source>
        <dbReference type="Pfam" id="PF25791"/>
    </source>
</evidence>
<protein>
    <recommendedName>
        <fullName evidence="6">BREX system P-loop protein BrxC</fullName>
    </recommendedName>
</protein>
<evidence type="ECO:0000259" key="2">
    <source>
        <dbReference type="Pfam" id="PF25792"/>
    </source>
</evidence>
<dbReference type="SUPFAM" id="SSF52540">
    <property type="entry name" value="P-loop containing nucleoside triphosphate hydrolases"/>
    <property type="match status" value="1"/>
</dbReference>
<sequence>MKIRQLFKKDIAREIKGVIKVGQEAENDVRQELDEYVVTDELQAHLVYFFKQYLKSLQVPTDQMGVWISGFFGSGKSHFLKILSYLLDSNLEIDGKKAVEFFKEKLQDQALLAQMQQVADAPSDVILFNTPSKSEDDNGDSKLSIVKVFNKVFNEKLGYSASIPWVAQMEEILDQNGQYAPFKQVFQEKSDLTWEDAREEIYYNEDMIVETLVEVANMSEESARRWIDNGEESYEISVDSFAKRIKKYVDKQPADYHLVFLADEMGQFVSDDVHRMLDLQTIVEDLGKYTLGKVWVIVTSQQDIDELEKDIHSSQDFSKIQGRFNTRLSLSSANADEVIKKRLLEKNDAGKDAMQLLYTSDIQASLRNKINFSDGTISLKKYDSLNDFSDFYPMIPYQLDLLQQVFTKIRENSSAGKHFASGERNLLGAVQYAALEYADQDMGLLIPFQTFYGHLDQGLDHSVRATIIKAQSTPTLQPFDVDVLKVLYLIRYLKSVPSTVENIATLMLDELDADRLKLTEEITAALDRLTKEYLVQRTGLEYLFLTNEEQDINREINHMDIPTSKMQSYIGEMIYDTVLELKKYKYVPFAEKKVVAYDFDCAKWIDESARGNATAEIGIHVVTPYSDDYRNREARQQLSTRENRLVIGLGDSGTFYDDTMMLLKINEYLRSQSSKQNSGIKREIIDRKSNERNDLMKSVERQVRETVQNATYYINGSEASLAGNPTTKVDQGLHDVVENVYLKIKYITKFYDRDDFSGIISQGQINFLHDNSDDPNRLATDALEQYIQQHTERKMITSLFEIVQVFGKAPYGWREDDILVSLIRLLKDEKIQFKSSGSMMNIHDVMFPRTIKQNPSQAKIMVEKRKVIGEELIRNAKTVAKEMYGKNLVSEKEDDLKEETARLLSGTQKEMANLLEEYRHRHYPGENEINELLLSIKEILKYQDADQFFRCLYDKRDELLDLYDDIQPVKSFFESQKPVFDTSFRLRKRYEIDQDLLQTAEAKEAGKRISEILAMSMPYDFIKELPDLNHQYEQALLTELDQKTEPLLEAIQQKVSALEDTITTIEAVRSKFEPLIKDRFSLLKTKILGAETLTDLYSYSSQIDHLTQQLSTQINDFISKMTPEPAPPVTPPKPISPLPPIDGGNDPVIIEPVVPITKKPEFVHKNKLIPLKYEKIETEEDLDALLAVIHKELEKVLEQGKTIRFI</sequence>
<reference evidence="4 5" key="1">
    <citation type="submission" date="2018-04" db="EMBL/GenBank/DDBJ databases">
        <title>Genomic Encyclopedia of Archaeal and Bacterial Type Strains, Phase II (KMG-II): from individual species to whole genera.</title>
        <authorList>
            <person name="Goeker M."/>
        </authorList>
    </citation>
    <scope>NUCLEOTIDE SEQUENCE [LARGE SCALE GENOMIC DNA]</scope>
    <source>
        <strain evidence="4 5">DSM 18806</strain>
    </source>
</reference>
<feature type="domain" description="Probable ATP-binding protein BrxC alpha-helical" evidence="2">
    <location>
        <begin position="873"/>
        <end position="992"/>
    </location>
</feature>
<feature type="domain" description="Probable ATP-binding protein BrxC 4th six-stranded beta-sheet" evidence="3">
    <location>
        <begin position="559"/>
        <end position="735"/>
    </location>
</feature>
<dbReference type="RefSeq" id="WP_108033171.1">
    <property type="nucleotide sequence ID" value="NZ_QAOM01000014.1"/>
</dbReference>
<dbReference type="Proteomes" id="UP000244161">
    <property type="component" value="Unassembled WGS sequence"/>
</dbReference>
<accession>A0A2T5IHR1</accession>
<dbReference type="InterPro" id="IPR058036">
    <property type="entry name" value="BREX_BrxC_4th"/>
</dbReference>
<gene>
    <name evidence="4" type="ORF">C8U37_11465</name>
</gene>
<feature type="domain" description="Probable ATP-binding protein BrxC winged helix-turn-helix" evidence="1">
    <location>
        <begin position="743"/>
        <end position="866"/>
    </location>
</feature>
<evidence type="ECO:0000313" key="4">
    <source>
        <dbReference type="EMBL" id="PTQ83309.1"/>
    </source>
</evidence>
<dbReference type="NCBIfam" id="NF033441">
    <property type="entry name" value="BREX_BrxC"/>
    <property type="match status" value="1"/>
</dbReference>
<dbReference type="InterPro" id="IPR058037">
    <property type="entry name" value="BREX_BrxC_helical"/>
</dbReference>
<organism evidence="4 5">
    <name type="scientific">Trichococcus patagoniensis</name>
    <dbReference type="NCBI Taxonomy" id="382641"/>
    <lineage>
        <taxon>Bacteria</taxon>
        <taxon>Bacillati</taxon>
        <taxon>Bacillota</taxon>
        <taxon>Bacilli</taxon>
        <taxon>Lactobacillales</taxon>
        <taxon>Carnobacteriaceae</taxon>
        <taxon>Trichococcus</taxon>
    </lineage>
</organism>
<dbReference type="EMBL" id="QAOM01000014">
    <property type="protein sequence ID" value="PTQ83309.1"/>
    <property type="molecule type" value="Genomic_DNA"/>
</dbReference>
<evidence type="ECO:0000259" key="3">
    <source>
        <dbReference type="Pfam" id="PF25796"/>
    </source>
</evidence>
<dbReference type="Pfam" id="PF25796">
    <property type="entry name" value="BREX_BrxC_4th"/>
    <property type="match status" value="1"/>
</dbReference>
<dbReference type="Pfam" id="PF25791">
    <property type="entry name" value="WHD_BREX_BrxC"/>
    <property type="match status" value="1"/>
</dbReference>
<dbReference type="AlphaFoldDB" id="A0A2T5IHR1"/>